<dbReference type="PANTHER" id="PTHR33490">
    <property type="entry name" value="BLR5614 PROTEIN-RELATED"/>
    <property type="match status" value="1"/>
</dbReference>
<dbReference type="PANTHER" id="PTHR33490:SF6">
    <property type="entry name" value="SLL1049 PROTEIN"/>
    <property type="match status" value="1"/>
</dbReference>
<dbReference type="RefSeq" id="WP_183725043.1">
    <property type="nucleotide sequence ID" value="NZ_JACHBW010000009.1"/>
</dbReference>
<proteinExistence type="predicted"/>
<dbReference type="SMART" id="SM00460">
    <property type="entry name" value="TGc"/>
    <property type="match status" value="1"/>
</dbReference>
<evidence type="ECO:0000259" key="1">
    <source>
        <dbReference type="SMART" id="SM00460"/>
    </source>
</evidence>
<dbReference type="SUPFAM" id="SSF54001">
    <property type="entry name" value="Cysteine proteinases"/>
    <property type="match status" value="1"/>
</dbReference>
<gene>
    <name evidence="2" type="ORF">F4827_003381</name>
</gene>
<dbReference type="GO" id="GO:0006508">
    <property type="term" value="P:proteolysis"/>
    <property type="evidence" value="ECO:0007669"/>
    <property type="project" value="UniProtKB-KW"/>
</dbReference>
<protein>
    <submittedName>
        <fullName evidence="2">Transglutaminase-like putative cysteine protease</fullName>
    </submittedName>
</protein>
<keyword evidence="2" id="KW-0645">Protease</keyword>
<evidence type="ECO:0000313" key="2">
    <source>
        <dbReference type="EMBL" id="MBB6103526.1"/>
    </source>
</evidence>
<dbReference type="InterPro" id="IPR002931">
    <property type="entry name" value="Transglutaminase-like"/>
</dbReference>
<keyword evidence="2" id="KW-0378">Hydrolase</keyword>
<comment type="caution">
    <text evidence="2">The sequence shown here is derived from an EMBL/GenBank/DDBJ whole genome shotgun (WGS) entry which is preliminary data.</text>
</comment>
<dbReference type="InterPro" id="IPR038765">
    <property type="entry name" value="Papain-like_cys_pep_sf"/>
</dbReference>
<evidence type="ECO:0000313" key="3">
    <source>
        <dbReference type="Proteomes" id="UP000571554"/>
    </source>
</evidence>
<dbReference type="Pfam" id="PF08379">
    <property type="entry name" value="Bact_transglu_N"/>
    <property type="match status" value="1"/>
</dbReference>
<name>A0A7W9WTN8_9BURK</name>
<organism evidence="2 3">
    <name type="scientific">Paraburkholderia bannensis</name>
    <dbReference type="NCBI Taxonomy" id="765414"/>
    <lineage>
        <taxon>Bacteria</taxon>
        <taxon>Pseudomonadati</taxon>
        <taxon>Pseudomonadota</taxon>
        <taxon>Betaproteobacteria</taxon>
        <taxon>Burkholderiales</taxon>
        <taxon>Burkholderiaceae</taxon>
        <taxon>Paraburkholderia</taxon>
    </lineage>
</organism>
<dbReference type="Gene3D" id="3.10.620.30">
    <property type="match status" value="1"/>
</dbReference>
<dbReference type="EMBL" id="JACHBW010000009">
    <property type="protein sequence ID" value="MBB6103526.1"/>
    <property type="molecule type" value="Genomic_DNA"/>
</dbReference>
<dbReference type="GO" id="GO:0008233">
    <property type="term" value="F:peptidase activity"/>
    <property type="evidence" value="ECO:0007669"/>
    <property type="project" value="UniProtKB-KW"/>
</dbReference>
<keyword evidence="3" id="KW-1185">Reference proteome</keyword>
<reference evidence="2 3" key="1">
    <citation type="submission" date="2020-08" db="EMBL/GenBank/DDBJ databases">
        <title>Above-ground endophytic microbial communities from plants in different locations in the United States.</title>
        <authorList>
            <person name="Frank C."/>
        </authorList>
    </citation>
    <scope>NUCLEOTIDE SEQUENCE [LARGE SCALE GENOMIC DNA]</scope>
    <source>
        <strain evidence="2 3">WP4_2_2</strain>
    </source>
</reference>
<feature type="domain" description="Transglutaminase-like" evidence="1">
    <location>
        <begin position="156"/>
        <end position="218"/>
    </location>
</feature>
<dbReference type="InterPro" id="IPR013589">
    <property type="entry name" value="Bac_transglu_N"/>
</dbReference>
<dbReference type="Proteomes" id="UP000571554">
    <property type="component" value="Unassembled WGS sequence"/>
</dbReference>
<accession>A0A7W9WTN8</accession>
<dbReference type="Pfam" id="PF01841">
    <property type="entry name" value="Transglut_core"/>
    <property type="match status" value="1"/>
</dbReference>
<sequence>MQLAIRHDTVYRYDAPVHYSIQQLRLAPLTTSSQIVTQWHVDAPGKLDASRDAYGNTLMTLVLSRPHREIRLRVRGEVETVPLAQGRLTEGEGPIPTWHFTSPTRLTEADAALTEFAQSLGPLDDAASLLEAASRITEQVRYESGVTDVTHTAADAFSLGRGVCQDHAHVMLAVCRARGVPARYVSGYFAPGDVPEMASHAWVDVWLDNGWVTLDVTHACFASEKYCRIAVGRDYEAAAPVRGRRIGGLGETLDVSVRVSASDTQQQQQ</sequence>
<dbReference type="AlphaFoldDB" id="A0A7W9WTN8"/>